<dbReference type="Pfam" id="PF00501">
    <property type="entry name" value="AMP-binding"/>
    <property type="match status" value="1"/>
</dbReference>
<evidence type="ECO:0000313" key="5">
    <source>
        <dbReference type="Proteomes" id="UP001596514"/>
    </source>
</evidence>
<dbReference type="Pfam" id="PF13193">
    <property type="entry name" value="AMP-binding_C"/>
    <property type="match status" value="1"/>
</dbReference>
<evidence type="ECO:0000313" key="4">
    <source>
        <dbReference type="EMBL" id="MFC7598623.1"/>
    </source>
</evidence>
<dbReference type="SMART" id="SM00823">
    <property type="entry name" value="PKS_PP"/>
    <property type="match status" value="1"/>
</dbReference>
<dbReference type="SUPFAM" id="SSF47336">
    <property type="entry name" value="ACP-like"/>
    <property type="match status" value="1"/>
</dbReference>
<comment type="caution">
    <text evidence="4">The sequence shown here is derived from an EMBL/GenBank/DDBJ whole genome shotgun (WGS) entry which is preliminary data.</text>
</comment>
<dbReference type="PANTHER" id="PTHR45527:SF1">
    <property type="entry name" value="FATTY ACID SYNTHASE"/>
    <property type="match status" value="1"/>
</dbReference>
<gene>
    <name evidence="4" type="ORF">ACFQVD_00730</name>
</gene>
<dbReference type="Gene3D" id="3.40.50.1820">
    <property type="entry name" value="alpha/beta hydrolase"/>
    <property type="match status" value="1"/>
</dbReference>
<dbReference type="Pfam" id="PF00550">
    <property type="entry name" value="PP-binding"/>
    <property type="match status" value="1"/>
</dbReference>
<keyword evidence="5" id="KW-1185">Reference proteome</keyword>
<dbReference type="InterPro" id="IPR045851">
    <property type="entry name" value="AMP-bd_C_sf"/>
</dbReference>
<sequence length="614" mass="65192">MTVPELIRDRLETTPDAVAVSGQGGELTYRELHRRVDDLAALLREWGVGPEVPVGLCMERTTGMVVAVLAVWAAGGAYVPLDPAFPEDRLRLMREDAGIGLVLTQAGVDRRLLAGVPRILVLAPDGTAPTARRGTPRGPRGDLAYVMYTSGSTGRPKGVEVPRRAVQNLLGAFAERLKLTPEDRWLAVTTLSFDISVLELLLPLACGARVVVASASQAADGRELRALAVAERITALQATPATWRILLEAGGVPETIRTRLCGGEALPRDLADALLAPGTSLWNVYGPTETTVWSTAGIVAPAPARVVLGEPISETSLYILADDGLPVADGEAGELHIGGAGVARGYRGMPALTAARFLPDPFAAGSGTRMYATGDLVRRTPDGRLEYLGRADGQVKVRGFRIELEEIETVLRSVEWVRQAAVGVHRGADGLPTLVAYLAGTEGAAPEGAWEALRTRLGASLPEYMVPAHLVTLDALPLTPNGKLDRAALPAPDRARASTTPYRAPSSAAEDELAAMWEEVLGIERPVGVDDDFFELGGHSLTAAQIIARVWSRFGVAVPLVAFFEHPTVAGLARQLDRLDDDLDLVEIAALRERLDGLGAEELAALFDELGPGA</sequence>
<evidence type="ECO:0000256" key="2">
    <source>
        <dbReference type="ARBA" id="ARBA00022553"/>
    </source>
</evidence>
<evidence type="ECO:0000256" key="1">
    <source>
        <dbReference type="ARBA" id="ARBA00022450"/>
    </source>
</evidence>
<dbReference type="SUPFAM" id="SSF56801">
    <property type="entry name" value="Acetyl-CoA synthetase-like"/>
    <property type="match status" value="1"/>
</dbReference>
<protein>
    <submittedName>
        <fullName evidence="4">Non-ribosomal peptide synthetase</fullName>
    </submittedName>
</protein>
<dbReference type="EMBL" id="JBHTEE010000001">
    <property type="protein sequence ID" value="MFC7598623.1"/>
    <property type="molecule type" value="Genomic_DNA"/>
</dbReference>
<dbReference type="PROSITE" id="PS00012">
    <property type="entry name" value="PHOSPHOPANTETHEINE"/>
    <property type="match status" value="1"/>
</dbReference>
<dbReference type="InterPro" id="IPR010071">
    <property type="entry name" value="AA_adenyl_dom"/>
</dbReference>
<organism evidence="4 5">
    <name type="scientific">Streptosporangium amethystogenes subsp. fukuiense</name>
    <dbReference type="NCBI Taxonomy" id="698418"/>
    <lineage>
        <taxon>Bacteria</taxon>
        <taxon>Bacillati</taxon>
        <taxon>Actinomycetota</taxon>
        <taxon>Actinomycetes</taxon>
        <taxon>Streptosporangiales</taxon>
        <taxon>Streptosporangiaceae</taxon>
        <taxon>Streptosporangium</taxon>
    </lineage>
</organism>
<dbReference type="RefSeq" id="WP_343962127.1">
    <property type="nucleotide sequence ID" value="NZ_BAAAGK010000006.1"/>
</dbReference>
<dbReference type="InterPro" id="IPR025110">
    <property type="entry name" value="AMP-bd_C"/>
</dbReference>
<dbReference type="Proteomes" id="UP001596514">
    <property type="component" value="Unassembled WGS sequence"/>
</dbReference>
<dbReference type="Gene3D" id="3.40.50.980">
    <property type="match status" value="2"/>
</dbReference>
<dbReference type="InterPro" id="IPR006162">
    <property type="entry name" value="Ppantetheine_attach_site"/>
</dbReference>
<dbReference type="InterPro" id="IPR009081">
    <property type="entry name" value="PP-bd_ACP"/>
</dbReference>
<dbReference type="InterPro" id="IPR036736">
    <property type="entry name" value="ACP-like_sf"/>
</dbReference>
<dbReference type="InterPro" id="IPR020806">
    <property type="entry name" value="PKS_PP-bd"/>
</dbReference>
<keyword evidence="2" id="KW-0597">Phosphoprotein</keyword>
<dbReference type="InterPro" id="IPR000873">
    <property type="entry name" value="AMP-dep_synth/lig_dom"/>
</dbReference>
<dbReference type="Gene3D" id="2.30.38.10">
    <property type="entry name" value="Luciferase, Domain 3"/>
    <property type="match status" value="1"/>
</dbReference>
<reference evidence="5" key="1">
    <citation type="journal article" date="2019" name="Int. J. Syst. Evol. Microbiol.">
        <title>The Global Catalogue of Microorganisms (GCM) 10K type strain sequencing project: providing services to taxonomists for standard genome sequencing and annotation.</title>
        <authorList>
            <consortium name="The Broad Institute Genomics Platform"/>
            <consortium name="The Broad Institute Genome Sequencing Center for Infectious Disease"/>
            <person name="Wu L."/>
            <person name="Ma J."/>
        </authorList>
    </citation>
    <scope>NUCLEOTIDE SEQUENCE [LARGE SCALE GENOMIC DNA]</scope>
    <source>
        <strain evidence="5">JCM 10083</strain>
    </source>
</reference>
<dbReference type="PROSITE" id="PS50075">
    <property type="entry name" value="CARRIER"/>
    <property type="match status" value="1"/>
</dbReference>
<dbReference type="InterPro" id="IPR029058">
    <property type="entry name" value="AB_hydrolase_fold"/>
</dbReference>
<evidence type="ECO:0000259" key="3">
    <source>
        <dbReference type="PROSITE" id="PS50075"/>
    </source>
</evidence>
<keyword evidence="1" id="KW-0596">Phosphopantetheine</keyword>
<dbReference type="PROSITE" id="PS00455">
    <property type="entry name" value="AMP_BINDING"/>
    <property type="match status" value="1"/>
</dbReference>
<dbReference type="NCBIfam" id="TIGR01733">
    <property type="entry name" value="AA-adenyl-dom"/>
    <property type="match status" value="1"/>
</dbReference>
<dbReference type="InterPro" id="IPR020845">
    <property type="entry name" value="AMP-binding_CS"/>
</dbReference>
<accession>A0ABW2SRB3</accession>
<feature type="domain" description="Carrier" evidence="3">
    <location>
        <begin position="504"/>
        <end position="580"/>
    </location>
</feature>
<dbReference type="Gene3D" id="3.30.300.30">
    <property type="match status" value="1"/>
</dbReference>
<name>A0ABW2SRB3_9ACTN</name>
<proteinExistence type="predicted"/>
<dbReference type="PANTHER" id="PTHR45527">
    <property type="entry name" value="NONRIBOSOMAL PEPTIDE SYNTHETASE"/>
    <property type="match status" value="1"/>
</dbReference>